<feature type="compositionally biased region" description="Basic and acidic residues" evidence="1">
    <location>
        <begin position="21"/>
        <end position="30"/>
    </location>
</feature>
<protein>
    <submittedName>
        <fullName evidence="2">Uncharacterized protein</fullName>
    </submittedName>
</protein>
<evidence type="ECO:0000256" key="1">
    <source>
        <dbReference type="SAM" id="MobiDB-lite"/>
    </source>
</evidence>
<sequence>MQPPAEAVPGPGPPPPCQATRGERTLHDVTDSAEAPPDAVGDSYTWEIVHDGAIVESGAGRIGEPHPLTGSTASQHYEIACGVFEQACEGAVEEYRYDVMMARVEGKPEPHPVSVLTVLLRYADGGVAVSMTANPRHRPITERDMAEYRDYLEWAEEDHRRFLEQKARNDDTLELPWASLEEVWTPDETIDRSDPRLARIAELEGEAADIRAEVFDPDHCRELQFRAEQKLREANRAAAEAAAGGDDAVRAAAEREVAHRSERVTRWATLLAETTEAYLQAAALDAEAARVRRDLQADPRPAAVRESS</sequence>
<evidence type="ECO:0000313" key="3">
    <source>
        <dbReference type="Proteomes" id="UP000247569"/>
    </source>
</evidence>
<gene>
    <name evidence="2" type="ORF">DFR70_12926</name>
</gene>
<dbReference type="AlphaFoldDB" id="A0A318JNF6"/>
<reference evidence="2 3" key="1">
    <citation type="submission" date="2018-05" db="EMBL/GenBank/DDBJ databases">
        <title>Genomic Encyclopedia of Type Strains, Phase IV (KMG-IV): sequencing the most valuable type-strain genomes for metagenomic binning, comparative biology and taxonomic classification.</title>
        <authorList>
            <person name="Goeker M."/>
        </authorList>
    </citation>
    <scope>NUCLEOTIDE SEQUENCE [LARGE SCALE GENOMIC DNA]</scope>
    <source>
        <strain evidence="2 3">DSM 44704</strain>
    </source>
</reference>
<organism evidence="2 3">
    <name type="scientific">Nocardia tenerifensis</name>
    <dbReference type="NCBI Taxonomy" id="228006"/>
    <lineage>
        <taxon>Bacteria</taxon>
        <taxon>Bacillati</taxon>
        <taxon>Actinomycetota</taxon>
        <taxon>Actinomycetes</taxon>
        <taxon>Mycobacteriales</taxon>
        <taxon>Nocardiaceae</taxon>
        <taxon>Nocardia</taxon>
    </lineage>
</organism>
<evidence type="ECO:0000313" key="2">
    <source>
        <dbReference type="EMBL" id="PXX52859.1"/>
    </source>
</evidence>
<dbReference type="Proteomes" id="UP000247569">
    <property type="component" value="Unassembled WGS sequence"/>
</dbReference>
<comment type="caution">
    <text evidence="2">The sequence shown here is derived from an EMBL/GenBank/DDBJ whole genome shotgun (WGS) entry which is preliminary data.</text>
</comment>
<proteinExistence type="predicted"/>
<dbReference type="EMBL" id="QJKF01000029">
    <property type="protein sequence ID" value="PXX52859.1"/>
    <property type="molecule type" value="Genomic_DNA"/>
</dbReference>
<accession>A0A318JNF6</accession>
<keyword evidence="3" id="KW-1185">Reference proteome</keyword>
<feature type="region of interest" description="Disordered" evidence="1">
    <location>
        <begin position="1"/>
        <end position="40"/>
    </location>
</feature>
<name>A0A318JNF6_9NOCA</name>